<feature type="non-terminal residue" evidence="1">
    <location>
        <position position="1"/>
    </location>
</feature>
<proteinExistence type="predicted"/>
<dbReference type="EMBL" id="BARV01029246">
    <property type="protein sequence ID" value="GAI42787.1"/>
    <property type="molecule type" value="Genomic_DNA"/>
</dbReference>
<organism evidence="1">
    <name type="scientific">marine sediment metagenome</name>
    <dbReference type="NCBI Taxonomy" id="412755"/>
    <lineage>
        <taxon>unclassified sequences</taxon>
        <taxon>metagenomes</taxon>
        <taxon>ecological metagenomes</taxon>
    </lineage>
</organism>
<protein>
    <submittedName>
        <fullName evidence="1">Uncharacterized protein</fullName>
    </submittedName>
</protein>
<accession>X1NFH0</accession>
<evidence type="ECO:0000313" key="1">
    <source>
        <dbReference type="EMBL" id="GAI42787.1"/>
    </source>
</evidence>
<name>X1NFH0_9ZZZZ</name>
<dbReference type="AlphaFoldDB" id="X1NFH0"/>
<gene>
    <name evidence="1" type="ORF">S06H3_46672</name>
</gene>
<sequence length="60" mass="6760">GSICILGKELKSLKLINNVVTEKQYWFIVSNVAPRIRTMPKYAPSAGKAYIQCENDENDT</sequence>
<reference evidence="1" key="1">
    <citation type="journal article" date="2014" name="Front. Microbiol.">
        <title>High frequency of phylogenetically diverse reductive dehalogenase-homologous genes in deep subseafloor sedimentary metagenomes.</title>
        <authorList>
            <person name="Kawai M."/>
            <person name="Futagami T."/>
            <person name="Toyoda A."/>
            <person name="Takaki Y."/>
            <person name="Nishi S."/>
            <person name="Hori S."/>
            <person name="Arai W."/>
            <person name="Tsubouchi T."/>
            <person name="Morono Y."/>
            <person name="Uchiyama I."/>
            <person name="Ito T."/>
            <person name="Fujiyama A."/>
            <person name="Inagaki F."/>
            <person name="Takami H."/>
        </authorList>
    </citation>
    <scope>NUCLEOTIDE SEQUENCE</scope>
    <source>
        <strain evidence="1">Expedition CK06-06</strain>
    </source>
</reference>
<comment type="caution">
    <text evidence="1">The sequence shown here is derived from an EMBL/GenBank/DDBJ whole genome shotgun (WGS) entry which is preliminary data.</text>
</comment>